<proteinExistence type="predicted"/>
<dbReference type="RefSeq" id="WP_094884822.1">
    <property type="nucleotide sequence ID" value="NZ_NPMS01000002.1"/>
</dbReference>
<dbReference type="Proteomes" id="UP000216498">
    <property type="component" value="Unassembled WGS sequence"/>
</dbReference>
<evidence type="ECO:0000313" key="4">
    <source>
        <dbReference type="Proteomes" id="UP000216498"/>
    </source>
</evidence>
<evidence type="ECO:0000256" key="1">
    <source>
        <dbReference type="SAM" id="Coils"/>
    </source>
</evidence>
<keyword evidence="4" id="KW-1185">Reference proteome</keyword>
<comment type="caution">
    <text evidence="3">The sequence shown here is derived from an EMBL/GenBank/DDBJ whole genome shotgun (WGS) entry which is preliminary data.</text>
</comment>
<organism evidence="3 4">
    <name type="scientific">Virgibacillus indicus</name>
    <dbReference type="NCBI Taxonomy" id="2024554"/>
    <lineage>
        <taxon>Bacteria</taxon>
        <taxon>Bacillati</taxon>
        <taxon>Bacillota</taxon>
        <taxon>Bacilli</taxon>
        <taxon>Bacillales</taxon>
        <taxon>Bacillaceae</taxon>
        <taxon>Virgibacillus</taxon>
    </lineage>
</organism>
<accession>A0A265NC51</accession>
<feature type="region of interest" description="Disordered" evidence="2">
    <location>
        <begin position="230"/>
        <end position="250"/>
    </location>
</feature>
<feature type="coiled-coil region" evidence="1">
    <location>
        <begin position="153"/>
        <end position="184"/>
    </location>
</feature>
<reference evidence="3 4" key="1">
    <citation type="submission" date="2017-08" db="EMBL/GenBank/DDBJ databases">
        <title>Virgibacillus indicus sp. nov. and Virgibacillus profoundi sp. nov, two moderately halophilic bacteria isolated from marine sediment by using the Microfluidic Streak Plate.</title>
        <authorList>
            <person name="Xu B."/>
            <person name="Hu B."/>
            <person name="Wang J."/>
            <person name="Zhu Y."/>
            <person name="Huang L."/>
            <person name="Du W."/>
            <person name="Huang Y."/>
        </authorList>
    </citation>
    <scope>NUCLEOTIDE SEQUENCE [LARGE SCALE GENOMIC DNA]</scope>
    <source>
        <strain evidence="3 4">IO3-P2-C2</strain>
    </source>
</reference>
<dbReference type="EMBL" id="NPMS01000002">
    <property type="protein sequence ID" value="OZU89365.1"/>
    <property type="molecule type" value="Genomic_DNA"/>
</dbReference>
<sequence>MGLYINRDNHMDIYKNNRKIDEPNQGFFIRNHVEEMIKEQKRINESLHRSFHRLKWLQQQSEYKQSGQWQEIDGKLKELKAINQQHVKLEEQVVTQLKKLENENKRVQQLLEDGRLSKQELSEKLTAIGQSNQLIVTKLEAYGEENEKLAIKINQQGEVQQELSEQISKQEENQEEVVSKLETQVALTEKIARQIDYFRSILFERTSFLAEKIENGYQLTSAYIAKVVNGKEQTMEGNPAKEKEKQKSSK</sequence>
<keyword evidence="1" id="KW-0175">Coiled coil</keyword>
<evidence type="ECO:0000256" key="2">
    <source>
        <dbReference type="SAM" id="MobiDB-lite"/>
    </source>
</evidence>
<protein>
    <submittedName>
        <fullName evidence="3">Uncharacterized protein</fullName>
    </submittedName>
</protein>
<name>A0A265NC51_9BACI</name>
<dbReference type="OrthoDB" id="2733945at2"/>
<dbReference type="AlphaFoldDB" id="A0A265NC51"/>
<feature type="compositionally biased region" description="Basic and acidic residues" evidence="2">
    <location>
        <begin position="239"/>
        <end position="250"/>
    </location>
</feature>
<gene>
    <name evidence="3" type="ORF">CIL03_06520</name>
</gene>
<feature type="coiled-coil region" evidence="1">
    <location>
        <begin position="72"/>
        <end position="117"/>
    </location>
</feature>
<evidence type="ECO:0000313" key="3">
    <source>
        <dbReference type="EMBL" id="OZU89365.1"/>
    </source>
</evidence>